<gene>
    <name evidence="2" type="primary">Cnig_chr_IV.g12196</name>
    <name evidence="2" type="ORF">B9Z55_012196</name>
</gene>
<proteinExistence type="predicted"/>
<accession>A0A2G5TW66</accession>
<feature type="region of interest" description="Disordered" evidence="1">
    <location>
        <begin position="72"/>
        <end position="103"/>
    </location>
</feature>
<name>A0A2G5TW66_9PELO</name>
<protein>
    <submittedName>
        <fullName evidence="2">Uncharacterized protein</fullName>
    </submittedName>
</protein>
<feature type="compositionally biased region" description="Acidic residues" evidence="1">
    <location>
        <begin position="72"/>
        <end position="95"/>
    </location>
</feature>
<comment type="caution">
    <text evidence="2">The sequence shown here is derived from an EMBL/GenBank/DDBJ whole genome shotgun (WGS) entry which is preliminary data.</text>
</comment>
<dbReference type="Proteomes" id="UP000230233">
    <property type="component" value="Chromosome IV"/>
</dbReference>
<organism evidence="2 3">
    <name type="scientific">Caenorhabditis nigoni</name>
    <dbReference type="NCBI Taxonomy" id="1611254"/>
    <lineage>
        <taxon>Eukaryota</taxon>
        <taxon>Metazoa</taxon>
        <taxon>Ecdysozoa</taxon>
        <taxon>Nematoda</taxon>
        <taxon>Chromadorea</taxon>
        <taxon>Rhabditida</taxon>
        <taxon>Rhabditina</taxon>
        <taxon>Rhabditomorpha</taxon>
        <taxon>Rhabditoidea</taxon>
        <taxon>Rhabditidae</taxon>
        <taxon>Peloderinae</taxon>
        <taxon>Caenorhabditis</taxon>
    </lineage>
</organism>
<keyword evidence="3" id="KW-1185">Reference proteome</keyword>
<evidence type="ECO:0000313" key="3">
    <source>
        <dbReference type="Proteomes" id="UP000230233"/>
    </source>
</evidence>
<dbReference type="EMBL" id="PDUG01000004">
    <property type="protein sequence ID" value="PIC31522.1"/>
    <property type="molecule type" value="Genomic_DNA"/>
</dbReference>
<reference evidence="3" key="1">
    <citation type="submission" date="2017-10" db="EMBL/GenBank/DDBJ databases">
        <title>Rapid genome shrinkage in a self-fertile nematode reveals novel sperm competition proteins.</title>
        <authorList>
            <person name="Yin D."/>
            <person name="Schwarz E.M."/>
            <person name="Thomas C.G."/>
            <person name="Felde R.L."/>
            <person name="Korf I.F."/>
            <person name="Cutter A.D."/>
            <person name="Schartner C.M."/>
            <person name="Ralston E.J."/>
            <person name="Meyer B.J."/>
            <person name="Haag E.S."/>
        </authorList>
    </citation>
    <scope>NUCLEOTIDE SEQUENCE [LARGE SCALE GENOMIC DNA]</scope>
    <source>
        <strain evidence="3">JU1422</strain>
    </source>
</reference>
<evidence type="ECO:0000256" key="1">
    <source>
        <dbReference type="SAM" id="MobiDB-lite"/>
    </source>
</evidence>
<dbReference type="AlphaFoldDB" id="A0A2G5TW66"/>
<evidence type="ECO:0000313" key="2">
    <source>
        <dbReference type="EMBL" id="PIC31522.1"/>
    </source>
</evidence>
<sequence>MTTIQIDLFLTTKVEILLFGKKPDDDINLIISITEKRALGTGWVKRYDHRLPLSNIQYLVITGSYIQNVIIDQEEEPEEQQDEDEQMYEQNEDIEHETNENDY</sequence>